<evidence type="ECO:0000313" key="2">
    <source>
        <dbReference type="Proteomes" id="UP001302602"/>
    </source>
</evidence>
<name>A0AAN6U6Q9_9PEZI</name>
<dbReference type="RefSeq" id="XP_062651226.1">
    <property type="nucleotide sequence ID" value="XM_062792145.1"/>
</dbReference>
<dbReference type="AlphaFoldDB" id="A0AAN6U6Q9"/>
<gene>
    <name evidence="1" type="ORF">N657DRAFT_641452</name>
</gene>
<dbReference type="GeneID" id="87828914"/>
<proteinExistence type="predicted"/>
<accession>A0AAN6U6Q9</accession>
<keyword evidence="2" id="KW-1185">Reference proteome</keyword>
<dbReference type="Proteomes" id="UP001302602">
    <property type="component" value="Unassembled WGS sequence"/>
</dbReference>
<comment type="caution">
    <text evidence="1">The sequence shown here is derived from an EMBL/GenBank/DDBJ whole genome shotgun (WGS) entry which is preliminary data.</text>
</comment>
<protein>
    <submittedName>
        <fullName evidence="1">Uncharacterized protein</fullName>
    </submittedName>
</protein>
<dbReference type="EMBL" id="MU853224">
    <property type="protein sequence ID" value="KAK4127455.1"/>
    <property type="molecule type" value="Genomic_DNA"/>
</dbReference>
<organism evidence="1 2">
    <name type="scientific">Parathielavia appendiculata</name>
    <dbReference type="NCBI Taxonomy" id="2587402"/>
    <lineage>
        <taxon>Eukaryota</taxon>
        <taxon>Fungi</taxon>
        <taxon>Dikarya</taxon>
        <taxon>Ascomycota</taxon>
        <taxon>Pezizomycotina</taxon>
        <taxon>Sordariomycetes</taxon>
        <taxon>Sordariomycetidae</taxon>
        <taxon>Sordariales</taxon>
        <taxon>Chaetomiaceae</taxon>
        <taxon>Parathielavia</taxon>
    </lineage>
</organism>
<reference evidence="1" key="1">
    <citation type="journal article" date="2023" name="Mol. Phylogenet. Evol.">
        <title>Genome-scale phylogeny and comparative genomics of the fungal order Sordariales.</title>
        <authorList>
            <person name="Hensen N."/>
            <person name="Bonometti L."/>
            <person name="Westerberg I."/>
            <person name="Brannstrom I.O."/>
            <person name="Guillou S."/>
            <person name="Cros-Aarteil S."/>
            <person name="Calhoun S."/>
            <person name="Haridas S."/>
            <person name="Kuo A."/>
            <person name="Mondo S."/>
            <person name="Pangilinan J."/>
            <person name="Riley R."/>
            <person name="LaButti K."/>
            <person name="Andreopoulos B."/>
            <person name="Lipzen A."/>
            <person name="Chen C."/>
            <person name="Yan M."/>
            <person name="Daum C."/>
            <person name="Ng V."/>
            <person name="Clum A."/>
            <person name="Steindorff A."/>
            <person name="Ohm R.A."/>
            <person name="Martin F."/>
            <person name="Silar P."/>
            <person name="Natvig D.O."/>
            <person name="Lalanne C."/>
            <person name="Gautier V."/>
            <person name="Ament-Velasquez S.L."/>
            <person name="Kruys A."/>
            <person name="Hutchinson M.I."/>
            <person name="Powell A.J."/>
            <person name="Barry K."/>
            <person name="Miller A.N."/>
            <person name="Grigoriev I.V."/>
            <person name="Debuchy R."/>
            <person name="Gladieux P."/>
            <person name="Hiltunen Thoren M."/>
            <person name="Johannesson H."/>
        </authorList>
    </citation>
    <scope>NUCLEOTIDE SEQUENCE</scope>
    <source>
        <strain evidence="1">CBS 731.68</strain>
    </source>
</reference>
<evidence type="ECO:0000313" key="1">
    <source>
        <dbReference type="EMBL" id="KAK4127455.1"/>
    </source>
</evidence>
<sequence>MPVVSLSKVIHPLSLAMTLLPAIITPSLLSSIRKHPSPASAHVVFNRINHTLSHSNRPDEVSKVY</sequence>
<reference evidence="1" key="2">
    <citation type="submission" date="2023-05" db="EMBL/GenBank/DDBJ databases">
        <authorList>
            <consortium name="Lawrence Berkeley National Laboratory"/>
            <person name="Steindorff A."/>
            <person name="Hensen N."/>
            <person name="Bonometti L."/>
            <person name="Westerberg I."/>
            <person name="Brannstrom I.O."/>
            <person name="Guillou S."/>
            <person name="Cros-Aarteil S."/>
            <person name="Calhoun S."/>
            <person name="Haridas S."/>
            <person name="Kuo A."/>
            <person name="Mondo S."/>
            <person name="Pangilinan J."/>
            <person name="Riley R."/>
            <person name="Labutti K."/>
            <person name="Andreopoulos B."/>
            <person name="Lipzen A."/>
            <person name="Chen C."/>
            <person name="Yanf M."/>
            <person name="Daum C."/>
            <person name="Ng V."/>
            <person name="Clum A."/>
            <person name="Ohm R."/>
            <person name="Martin F."/>
            <person name="Silar P."/>
            <person name="Natvig D."/>
            <person name="Lalanne C."/>
            <person name="Gautier V."/>
            <person name="Ament-Velasquez S.L."/>
            <person name="Kruys A."/>
            <person name="Hutchinson M.I."/>
            <person name="Powell A.J."/>
            <person name="Barry K."/>
            <person name="Miller A.N."/>
            <person name="Grigoriev I.V."/>
            <person name="Debuchy R."/>
            <person name="Gladieux P."/>
            <person name="Thoren M.H."/>
            <person name="Johannesson H."/>
        </authorList>
    </citation>
    <scope>NUCLEOTIDE SEQUENCE</scope>
    <source>
        <strain evidence="1">CBS 731.68</strain>
    </source>
</reference>